<dbReference type="Proteomes" id="UP000043699">
    <property type="component" value="Unassembled WGS sequence"/>
</dbReference>
<dbReference type="EMBL" id="CCXS01000001">
    <property type="protein sequence ID" value="CEG21904.1"/>
    <property type="molecule type" value="Genomic_DNA"/>
</dbReference>
<protein>
    <submittedName>
        <fullName evidence="1">Alpha-ribazole phosphatase</fullName>
    </submittedName>
</protein>
<dbReference type="OrthoDB" id="9783269at2"/>
<organism evidence="1 2">
    <name type="scientific">Planococcus massiliensis</name>
    <dbReference type="NCBI Taxonomy" id="1499687"/>
    <lineage>
        <taxon>Bacteria</taxon>
        <taxon>Bacillati</taxon>
        <taxon>Bacillota</taxon>
        <taxon>Bacilli</taxon>
        <taxon>Bacillales</taxon>
        <taxon>Caryophanaceae</taxon>
        <taxon>Planococcus</taxon>
    </lineage>
</organism>
<keyword evidence="2" id="KW-1185">Reference proteome</keyword>
<dbReference type="PANTHER" id="PTHR48100">
    <property type="entry name" value="BROAD-SPECIFICITY PHOSPHATASE YOR283W-RELATED"/>
    <property type="match status" value="1"/>
</dbReference>
<sequence>MGNSFILHLIRHAPTAGNQAKQYIGWTDEAVLPFKAEPDASQIAVWGSDLKRCRQTAACLFPNAVYHASPDWRECHFGEWEQKTYAELESNGLYRNWVDDPFHFAPPNGESLHQLATRIERAVKALPDGDEFTILTHGGPIRYLLARATGESIQQQTASHGHRITLVWKTRKAVEEGDLCTSFSAVPLMANVNT</sequence>
<dbReference type="SMART" id="SM00855">
    <property type="entry name" value="PGAM"/>
    <property type="match status" value="1"/>
</dbReference>
<dbReference type="GO" id="GO:0016791">
    <property type="term" value="F:phosphatase activity"/>
    <property type="evidence" value="ECO:0007669"/>
    <property type="project" value="TreeGrafter"/>
</dbReference>
<dbReference type="STRING" id="1499687.BN1080_00824"/>
<dbReference type="AlphaFoldDB" id="A0A098EHW7"/>
<dbReference type="Pfam" id="PF00300">
    <property type="entry name" value="His_Phos_1"/>
    <property type="match status" value="1"/>
</dbReference>
<proteinExistence type="predicted"/>
<evidence type="ECO:0000313" key="2">
    <source>
        <dbReference type="Proteomes" id="UP000043699"/>
    </source>
</evidence>
<evidence type="ECO:0000313" key="1">
    <source>
        <dbReference type="EMBL" id="CEG21904.1"/>
    </source>
</evidence>
<dbReference type="GO" id="GO:0005737">
    <property type="term" value="C:cytoplasm"/>
    <property type="evidence" value="ECO:0007669"/>
    <property type="project" value="TreeGrafter"/>
</dbReference>
<reference evidence="1 2" key="1">
    <citation type="submission" date="2014-09" db="EMBL/GenBank/DDBJ databases">
        <authorList>
            <person name="Urmite Genomes Urmite Genomes"/>
        </authorList>
    </citation>
    <scope>NUCLEOTIDE SEQUENCE [LARGE SCALE GENOMIC DNA]</scope>
    <source>
        <strain evidence="1 2">ES2</strain>
    </source>
</reference>
<dbReference type="CDD" id="cd07067">
    <property type="entry name" value="HP_PGM_like"/>
    <property type="match status" value="1"/>
</dbReference>
<gene>
    <name evidence="1" type="primary">cobC</name>
    <name evidence="1" type="ORF">BN1080_00824</name>
</gene>
<accession>A0A098EHW7</accession>
<dbReference type="InterPro" id="IPR013078">
    <property type="entry name" value="His_Pase_superF_clade-1"/>
</dbReference>
<dbReference type="InterPro" id="IPR050275">
    <property type="entry name" value="PGM_Phosphatase"/>
</dbReference>
<dbReference type="Gene3D" id="3.40.50.1240">
    <property type="entry name" value="Phosphoglycerate mutase-like"/>
    <property type="match status" value="1"/>
</dbReference>
<dbReference type="PANTHER" id="PTHR48100:SF1">
    <property type="entry name" value="HISTIDINE PHOSPHATASE FAMILY PROTEIN-RELATED"/>
    <property type="match status" value="1"/>
</dbReference>
<name>A0A098EHW7_9BACL</name>
<dbReference type="InterPro" id="IPR029033">
    <property type="entry name" value="His_PPase_superfam"/>
</dbReference>
<dbReference type="SUPFAM" id="SSF53254">
    <property type="entry name" value="Phosphoglycerate mutase-like"/>
    <property type="match status" value="1"/>
</dbReference>